<dbReference type="AlphaFoldDB" id="A0A370E1C0"/>
<proteinExistence type="predicted"/>
<sequence length="216" mass="25405">MTYLQLKERQREIRDGFSEALGLRTHRALSWLQRAEQETDDGDACFIFLWISLNAAYANDLHDRQRFSERRVLVNFLKRLIESDADNLLGQIVWDEFPGSIRLLIDSKYVFQPFWECQYGRMGEVEWQREFQRSRISANKALGRMDTKKVLAVFFDRLYVLRNQLIHGGSTWNSKVNRAQIRDGVNIMMCLVPTIIHIMMENPTGLWGEPCYPVVK</sequence>
<reference evidence="1 2" key="1">
    <citation type="journal article" date="2018" name="ISME J.">
        <title>Endosymbiont genomes yield clues of tubeworm success.</title>
        <authorList>
            <person name="Li Y."/>
            <person name="Liles M.R."/>
            <person name="Halanych K.M."/>
        </authorList>
    </citation>
    <scope>NUCLEOTIDE SEQUENCE [LARGE SCALE GENOMIC DNA]</scope>
    <source>
        <strain evidence="1">A1422</strain>
    </source>
</reference>
<evidence type="ECO:0000313" key="2">
    <source>
        <dbReference type="Proteomes" id="UP000255508"/>
    </source>
</evidence>
<accession>A0A370E1C0</accession>
<gene>
    <name evidence="1" type="ORF">DIZ79_00900</name>
</gene>
<dbReference type="EMBL" id="QFXD01000013">
    <property type="protein sequence ID" value="RDH93371.1"/>
    <property type="molecule type" value="Genomic_DNA"/>
</dbReference>
<evidence type="ECO:0000313" key="1">
    <source>
        <dbReference type="EMBL" id="RDH93371.1"/>
    </source>
</evidence>
<name>A0A370E1C0_9GAMM</name>
<organism evidence="1 2">
    <name type="scientific">endosymbiont of Lamellibrachia luymesi</name>
    <dbReference type="NCBI Taxonomy" id="2200907"/>
    <lineage>
        <taxon>Bacteria</taxon>
        <taxon>Pseudomonadati</taxon>
        <taxon>Pseudomonadota</taxon>
        <taxon>Gammaproteobacteria</taxon>
        <taxon>sulfur-oxidizing symbionts</taxon>
    </lineage>
</organism>
<comment type="caution">
    <text evidence="1">The sequence shown here is derived from an EMBL/GenBank/DDBJ whole genome shotgun (WGS) entry which is preliminary data.</text>
</comment>
<protein>
    <submittedName>
        <fullName evidence="1">Uncharacterized protein</fullName>
    </submittedName>
</protein>
<dbReference type="Proteomes" id="UP000255508">
    <property type="component" value="Unassembled WGS sequence"/>
</dbReference>